<proteinExistence type="predicted"/>
<dbReference type="RefSeq" id="WP_016254424.1">
    <property type="nucleotide sequence ID" value="NZ_ALWO02000005.1"/>
</dbReference>
<dbReference type="EMBL" id="ALWO02000005">
    <property type="protein sequence ID" value="EPA00253.1"/>
    <property type="molecule type" value="Genomic_DNA"/>
</dbReference>
<evidence type="ECO:0000313" key="1">
    <source>
        <dbReference type="EMBL" id="EPA00253.1"/>
    </source>
</evidence>
<name>S2DMQ5_INDAL</name>
<dbReference type="STRING" id="1189612.A33Q_0124"/>
<organism evidence="1 2">
    <name type="scientific">Indibacter alkaliphilus (strain CCUG 57479 / KCTC 22604 / LW1)</name>
    <dbReference type="NCBI Taxonomy" id="1189612"/>
    <lineage>
        <taxon>Bacteria</taxon>
        <taxon>Pseudomonadati</taxon>
        <taxon>Bacteroidota</taxon>
        <taxon>Cytophagia</taxon>
        <taxon>Cytophagales</taxon>
        <taxon>Cyclobacteriaceae</taxon>
    </lineage>
</organism>
<dbReference type="OrthoDB" id="826133at2"/>
<accession>S2DMQ5</accession>
<dbReference type="AlphaFoldDB" id="S2DMQ5"/>
<protein>
    <submittedName>
        <fullName evidence="1">Uncharacterized protein</fullName>
    </submittedName>
</protein>
<gene>
    <name evidence="1" type="ORF">A33Q_0124</name>
</gene>
<dbReference type="PROSITE" id="PS51257">
    <property type="entry name" value="PROKAR_LIPOPROTEIN"/>
    <property type="match status" value="1"/>
</dbReference>
<evidence type="ECO:0000313" key="2">
    <source>
        <dbReference type="Proteomes" id="UP000006073"/>
    </source>
</evidence>
<reference evidence="1 2" key="1">
    <citation type="journal article" date="2013" name="Genome Announc.">
        <title>Draft Genome Sequence of Indibacter alkaliphilus Strain LW1T, Isolated from Lonar Lake, a Haloalkaline Lake in the Buldana District of Maharashtra, India.</title>
        <authorList>
            <person name="Singh A."/>
            <person name="Kumar Jangir P."/>
            <person name="Sharma R."/>
            <person name="Singh A."/>
            <person name="Kumar Pinnaka A."/>
            <person name="Shivaji S."/>
        </authorList>
    </citation>
    <scope>NUCLEOTIDE SEQUENCE [LARGE SCALE GENOMIC DNA]</scope>
    <source>
        <strain evidence="2">CCUG 57479 / KCTC 22604 / LW1</strain>
    </source>
</reference>
<dbReference type="eggNOG" id="ENOG5034AHC">
    <property type="taxonomic scope" value="Bacteria"/>
</dbReference>
<dbReference type="Proteomes" id="UP000006073">
    <property type="component" value="Unassembled WGS sequence"/>
</dbReference>
<sequence length="438" mass="49788">MKHYLSIYLSISIVTLLGFSSCQESGQDELKEGLETMLKDQDPVAYENKLKELTLFMGEVFKDPEARRELFDLAKADEYEEDISYSLKTLLETNQNPNTRQGSAIVQAFYKNAENHRLAQEEDFDEQELIHFINENEISMLAPYMIGYFEPESLTELTVSWWTEEMELEGLTQDPNWKGETPGFKLNINDEDNFIQFRKSEANYFSNEMIYADDDYALDNPTVVFGSFGDDASLDPGDGGIIGGTNPPNPPSSNFVNHASCDDLTQNSIVRLTMPKFRLTSSIRSWPHPDKISLCIVLGATSGNNGITSRPFYEEKVTRWHAQNDAWVTTPASFIINNWQDRQVDMAFVVFNRRPYAGRQEFTASVSVKNGETTSTQTATVGGWARSQRYANTVFNRCGTINDPYRNKDFGITPHNGTQFGIEKLRDFEFILVPEITL</sequence>
<comment type="caution">
    <text evidence="1">The sequence shown here is derived from an EMBL/GenBank/DDBJ whole genome shotgun (WGS) entry which is preliminary data.</text>
</comment>
<keyword evidence="2" id="KW-1185">Reference proteome</keyword>